<dbReference type="Pfam" id="PF12947">
    <property type="entry name" value="EGF_3"/>
    <property type="match status" value="2"/>
</dbReference>
<feature type="domain" description="EGF-like" evidence="10">
    <location>
        <begin position="337"/>
        <end position="348"/>
    </location>
</feature>
<evidence type="ECO:0000259" key="12">
    <source>
        <dbReference type="PROSITE" id="PS01248"/>
    </source>
</evidence>
<dbReference type="AlphaFoldDB" id="A0A8K0EGA2"/>
<dbReference type="InterPro" id="IPR036179">
    <property type="entry name" value="Ig-like_dom_sf"/>
</dbReference>
<dbReference type="InterPro" id="IPR009030">
    <property type="entry name" value="Growth_fac_rcpt_cys_sf"/>
</dbReference>
<dbReference type="InterPro" id="IPR000742">
    <property type="entry name" value="EGF"/>
</dbReference>
<feature type="chain" id="PRO_5035458135" evidence="9">
    <location>
        <begin position="20"/>
        <end position="1076"/>
    </location>
</feature>
<feature type="domain" description="EGF-like" evidence="10">
    <location>
        <begin position="467"/>
        <end position="478"/>
    </location>
</feature>
<dbReference type="OrthoDB" id="409374at2759"/>
<keyword evidence="5" id="KW-0677">Repeat</keyword>
<feature type="domain" description="EGF-like" evidence="10">
    <location>
        <begin position="510"/>
        <end position="521"/>
    </location>
</feature>
<dbReference type="InterPro" id="IPR024731">
    <property type="entry name" value="NELL2-like_EGF"/>
</dbReference>
<keyword evidence="8" id="KW-1133">Transmembrane helix</keyword>
<evidence type="ECO:0000259" key="11">
    <source>
        <dbReference type="PROSITE" id="PS01186"/>
    </source>
</evidence>
<evidence type="ECO:0000256" key="8">
    <source>
        <dbReference type="SAM" id="Phobius"/>
    </source>
</evidence>
<keyword evidence="14" id="KW-1185">Reference proteome</keyword>
<evidence type="ECO:0000256" key="3">
    <source>
        <dbReference type="ARBA" id="ARBA00022536"/>
    </source>
</evidence>
<dbReference type="InterPro" id="IPR013783">
    <property type="entry name" value="Ig-like_fold"/>
</dbReference>
<feature type="region of interest" description="Disordered" evidence="7">
    <location>
        <begin position="1009"/>
        <end position="1076"/>
    </location>
</feature>
<evidence type="ECO:0000256" key="5">
    <source>
        <dbReference type="ARBA" id="ARBA00022737"/>
    </source>
</evidence>
<feature type="domain" description="EGF-like" evidence="10 11">
    <location>
        <begin position="638"/>
        <end position="649"/>
    </location>
</feature>
<dbReference type="SMART" id="SM00051">
    <property type="entry name" value="DSL"/>
    <property type="match status" value="1"/>
</dbReference>
<evidence type="ECO:0000259" key="10">
    <source>
        <dbReference type="PROSITE" id="PS00022"/>
    </source>
</evidence>
<dbReference type="PROSITE" id="PS00010">
    <property type="entry name" value="ASX_HYDROXYL"/>
    <property type="match status" value="2"/>
</dbReference>
<dbReference type="FunFam" id="2.170.300.10:FF:000041">
    <property type="entry name" value="Tyrosine protein kinase receptor tie-1, putative"/>
    <property type="match status" value="1"/>
</dbReference>
<dbReference type="Gene3D" id="2.10.25.140">
    <property type="match status" value="1"/>
</dbReference>
<feature type="domain" description="Laminin EGF-like" evidence="12">
    <location>
        <begin position="467"/>
        <end position="497"/>
    </location>
</feature>
<dbReference type="SUPFAM" id="SSF57196">
    <property type="entry name" value="EGF/Laminin"/>
    <property type="match status" value="2"/>
</dbReference>
<dbReference type="PROSITE" id="PS01186">
    <property type="entry name" value="EGF_2"/>
    <property type="match status" value="5"/>
</dbReference>
<name>A0A8K0EGA2_BRALA</name>
<dbReference type="SMART" id="SM00409">
    <property type="entry name" value="IG"/>
    <property type="match status" value="1"/>
</dbReference>
<gene>
    <name evidence="13" type="primary">MEGF11</name>
    <name evidence="13" type="ORF">BLAG_LOCUS12215</name>
</gene>
<dbReference type="Pfam" id="PF00053">
    <property type="entry name" value="EGF_laminin"/>
    <property type="match status" value="4"/>
</dbReference>
<dbReference type="Proteomes" id="UP000838412">
    <property type="component" value="Chromosome 19"/>
</dbReference>
<evidence type="ECO:0000256" key="6">
    <source>
        <dbReference type="ARBA" id="ARBA00023157"/>
    </source>
</evidence>
<feature type="domain" description="EGF-like" evidence="10 11">
    <location>
        <begin position="201"/>
        <end position="212"/>
    </location>
</feature>
<dbReference type="SUPFAM" id="SSF48726">
    <property type="entry name" value="Immunoglobulin"/>
    <property type="match status" value="1"/>
</dbReference>
<dbReference type="GO" id="GO:0016020">
    <property type="term" value="C:membrane"/>
    <property type="evidence" value="ECO:0007669"/>
    <property type="project" value="UniProtKB-SubCell"/>
</dbReference>
<dbReference type="InterPro" id="IPR018097">
    <property type="entry name" value="EGF_Ca-bd_CS"/>
</dbReference>
<feature type="domain" description="EGF-like" evidence="11">
    <location>
        <begin position="679"/>
        <end position="692"/>
    </location>
</feature>
<feature type="signal peptide" evidence="9">
    <location>
        <begin position="1"/>
        <end position="19"/>
    </location>
</feature>
<dbReference type="InterPro" id="IPR042635">
    <property type="entry name" value="MEGF10/SREC1/2-like"/>
</dbReference>
<dbReference type="Gene3D" id="2.10.25.10">
    <property type="entry name" value="Laminin"/>
    <property type="match status" value="2"/>
</dbReference>
<accession>A0A8K0EGA2</accession>
<dbReference type="PANTHER" id="PTHR24043:SF8">
    <property type="entry name" value="EGF-LIKE DOMAIN-CONTAINING PROTEIN"/>
    <property type="match status" value="1"/>
</dbReference>
<dbReference type="InterPro" id="IPR013098">
    <property type="entry name" value="Ig_I-set"/>
</dbReference>
<feature type="domain" description="EGF-like" evidence="10">
    <location>
        <begin position="553"/>
        <end position="564"/>
    </location>
</feature>
<feature type="domain" description="EGF-like" evidence="10">
    <location>
        <begin position="380"/>
        <end position="391"/>
    </location>
</feature>
<dbReference type="InterPro" id="IPR001774">
    <property type="entry name" value="DSL"/>
</dbReference>
<dbReference type="SMART" id="SM00180">
    <property type="entry name" value="EGF_Lam"/>
    <property type="match status" value="12"/>
</dbReference>
<keyword evidence="3" id="KW-0245">EGF-like domain</keyword>
<dbReference type="GO" id="GO:0005044">
    <property type="term" value="F:scavenger receptor activity"/>
    <property type="evidence" value="ECO:0007669"/>
    <property type="project" value="InterPro"/>
</dbReference>
<proteinExistence type="predicted"/>
<dbReference type="EMBL" id="OV696704">
    <property type="protein sequence ID" value="CAH1252018.1"/>
    <property type="molecule type" value="Genomic_DNA"/>
</dbReference>
<dbReference type="GO" id="GO:0005509">
    <property type="term" value="F:calcium ion binding"/>
    <property type="evidence" value="ECO:0007669"/>
    <property type="project" value="InterPro"/>
</dbReference>
<dbReference type="FunFam" id="2.10.25.10:FF:000038">
    <property type="entry name" value="Fibrillin 2"/>
    <property type="match status" value="2"/>
</dbReference>
<reference evidence="13" key="1">
    <citation type="submission" date="2022-01" db="EMBL/GenBank/DDBJ databases">
        <authorList>
            <person name="Braso-Vives M."/>
        </authorList>
    </citation>
    <scope>NUCLEOTIDE SEQUENCE</scope>
</reference>
<feature type="compositionally biased region" description="Basic and acidic residues" evidence="7">
    <location>
        <begin position="1056"/>
        <end position="1066"/>
    </location>
</feature>
<keyword evidence="8" id="KW-0472">Membrane</keyword>
<dbReference type="GO" id="GO:0007154">
    <property type="term" value="P:cell communication"/>
    <property type="evidence" value="ECO:0007669"/>
    <property type="project" value="InterPro"/>
</dbReference>
<dbReference type="PROSITE" id="PS01187">
    <property type="entry name" value="EGF_CA"/>
    <property type="match status" value="2"/>
</dbReference>
<dbReference type="PROSITE" id="PS00022">
    <property type="entry name" value="EGF_1"/>
    <property type="match status" value="9"/>
</dbReference>
<evidence type="ECO:0000313" key="13">
    <source>
        <dbReference type="EMBL" id="CAH1252018.1"/>
    </source>
</evidence>
<keyword evidence="6" id="KW-1015">Disulfide bond</keyword>
<dbReference type="Pfam" id="PF07679">
    <property type="entry name" value="I-set"/>
    <property type="match status" value="1"/>
</dbReference>
<evidence type="ECO:0000256" key="4">
    <source>
        <dbReference type="ARBA" id="ARBA00022729"/>
    </source>
</evidence>
<protein>
    <submittedName>
        <fullName evidence="13">MEGF11 protein</fullName>
    </submittedName>
</protein>
<feature type="domain" description="EGF-like" evidence="10">
    <location>
        <begin position="595"/>
        <end position="606"/>
    </location>
</feature>
<evidence type="ECO:0000313" key="14">
    <source>
        <dbReference type="Proteomes" id="UP000838412"/>
    </source>
</evidence>
<keyword evidence="4 9" id="KW-0732">Signal</keyword>
<dbReference type="CDD" id="cd00054">
    <property type="entry name" value="EGF_CA"/>
    <property type="match status" value="2"/>
</dbReference>
<dbReference type="InterPro" id="IPR002049">
    <property type="entry name" value="LE_dom"/>
</dbReference>
<dbReference type="PRINTS" id="PR00011">
    <property type="entry name" value="EGFLAMININ"/>
</dbReference>
<keyword evidence="8" id="KW-0812">Transmembrane</keyword>
<dbReference type="Gene3D" id="2.170.300.10">
    <property type="entry name" value="Tie2 ligand-binding domain superfamily"/>
    <property type="match status" value="5"/>
</dbReference>
<dbReference type="GO" id="GO:0030154">
    <property type="term" value="P:cell differentiation"/>
    <property type="evidence" value="ECO:0007669"/>
    <property type="project" value="UniProtKB-ARBA"/>
</dbReference>
<dbReference type="PANTHER" id="PTHR24043">
    <property type="entry name" value="SCAVENGER RECEPTOR CLASS F"/>
    <property type="match status" value="1"/>
</dbReference>
<evidence type="ECO:0000256" key="2">
    <source>
        <dbReference type="ARBA" id="ARBA00022473"/>
    </source>
</evidence>
<comment type="subcellular location">
    <subcellularLocation>
        <location evidence="1">Membrane</location>
        <topology evidence="1">Single-pass type I membrane protein</topology>
    </subcellularLocation>
</comment>
<dbReference type="SMART" id="SM00181">
    <property type="entry name" value="EGF"/>
    <property type="match status" value="15"/>
</dbReference>
<organism evidence="13 14">
    <name type="scientific">Branchiostoma lanceolatum</name>
    <name type="common">Common lancelet</name>
    <name type="synonym">Amphioxus lanceolatum</name>
    <dbReference type="NCBI Taxonomy" id="7740"/>
    <lineage>
        <taxon>Eukaryota</taxon>
        <taxon>Metazoa</taxon>
        <taxon>Chordata</taxon>
        <taxon>Cephalochordata</taxon>
        <taxon>Leptocardii</taxon>
        <taxon>Amphioxiformes</taxon>
        <taxon>Branchiostomatidae</taxon>
        <taxon>Branchiostoma</taxon>
    </lineage>
</organism>
<feature type="domain" description="EGF-like" evidence="11">
    <location>
        <begin position="868"/>
        <end position="881"/>
    </location>
</feature>
<dbReference type="InterPro" id="IPR003599">
    <property type="entry name" value="Ig_sub"/>
</dbReference>
<dbReference type="SMART" id="SM00179">
    <property type="entry name" value="EGF_CA"/>
    <property type="match status" value="2"/>
</dbReference>
<sequence length="1076" mass="116555">MSRGVLLTLVTSAFLAVVADDVTNPRLDPDADHVCSRRIRSFSRQLIGRQEPFVTISDGNCGIPAFCPPIITTTYIRTYRMVTVPEVKTELFCCEGYRQVEDHCEPICYPHCNEPDTCKATNICCSDTVPLSDQCAAININTTCYHGGDHSVGYRICHCPTAGYLGDRCENECPLGEFGNGCLKTCLCQENSDCLHTNGMCSCARGYMGKTCSERVCKDGFYTNNENSPNCFPCKCNASNMINCASWEGACHCKPGWTGDTCDEICPLGFYGADCLSVCKCNATQECNHTDGTCTCIPGHQDDRSCTVCPDGKYGDNCEGTCDCINSGTCSKYDGMCICPPGYTGDRCELMCPAGTFGQNCLQSCNCTNATTCQPIDGTCFCSPGTTGDNCESTCQNMTYGFSCQKQCNCGEHATGCDGRTGQCICEDGWFGVRCNNSCENGTSYGPTCNQTCDCQHGSCHPVTGACQCEVGFSGPNCDVCLDKKYGPDCGNTCSYCPRDHGCDTRDGQCTCPLGFTGPTCGQRCQSGYYGDHCRKKCECENNSTCHHKTGECICHAPFKGSNCSEECPAGTYGSDCEFKCSCVNGGKCGYHGMCDCADGWTGHHCTERCPPGYFGRNCMLPCSCAHNSTCNPEHGVCNCTEGWTGDSCEDDVDECRPNNTNTCHENAVCSNTEGSYTCSCKSGYIGDGFFCTEKGSDGAFYKNLEGMKLRVGQTAHFRCQYRNLGRSLLFWRKGADNNLFVDSLSLPGKATQRLWAEMHDGDYHLYIYNVTKADEGNYSCVIEGTPEKISTAELTVASCKSNFYGPTCDKQCDCSGRGDCDSDTGVCTCPQGWTGQRCESDIDECVPNAPFCSHDAYCENRPGSYECICNIGYSGDGKTCKVCPYGFFGTNCGGVCTACTEGEFCDSRLGCISCENHNDPHCVPIIHTPPSNNNGKIIIAVLVCLVVLVLLVVGGVFAWRRRDKIRKWRRLPSVIFDPTRPDYDVSTESSFMGAPFYKSASLFKKARTPKGNGSAGEAADKEMVVLGQGASDGTDPKTQLIVLEKEDGDMEDELEPMHLPEDQGRARASSKPTSL</sequence>
<evidence type="ECO:0000256" key="1">
    <source>
        <dbReference type="ARBA" id="ARBA00004479"/>
    </source>
</evidence>
<evidence type="ECO:0000256" key="9">
    <source>
        <dbReference type="SAM" id="SignalP"/>
    </source>
</evidence>
<keyword evidence="2" id="KW-0217">Developmental protein</keyword>
<feature type="domain" description="EGF-like" evidence="10 11">
    <location>
        <begin position="828"/>
        <end position="839"/>
    </location>
</feature>
<feature type="transmembrane region" description="Helical" evidence="8">
    <location>
        <begin position="938"/>
        <end position="960"/>
    </location>
</feature>
<dbReference type="PROSITE" id="PS01248">
    <property type="entry name" value="EGF_LAM_1"/>
    <property type="match status" value="1"/>
</dbReference>
<dbReference type="InterPro" id="IPR000152">
    <property type="entry name" value="EGF-type_Asp/Asn_hydroxyl_site"/>
</dbReference>
<dbReference type="SUPFAM" id="SSF57184">
    <property type="entry name" value="Growth factor receptor domain"/>
    <property type="match status" value="1"/>
</dbReference>
<dbReference type="Gene3D" id="2.60.40.10">
    <property type="entry name" value="Immunoglobulins"/>
    <property type="match status" value="1"/>
</dbReference>
<dbReference type="InterPro" id="IPR001881">
    <property type="entry name" value="EGF-like_Ca-bd_dom"/>
</dbReference>
<evidence type="ECO:0000256" key="7">
    <source>
        <dbReference type="SAM" id="MobiDB-lite"/>
    </source>
</evidence>